<protein>
    <submittedName>
        <fullName evidence="1">Uncharacterized protein</fullName>
    </submittedName>
</protein>
<name>A0A438JYM1_VITVI</name>
<proteinExistence type="predicted"/>
<gene>
    <name evidence="1" type="ORF">CK203_011435</name>
</gene>
<sequence length="250" mass="28202">MAEVSYLLHLHEDEEDHDHAPEHIDTLDSLPYWTRPERSLHVRAVDDISEPDSITNVDLLDRENQVNFVLNLFHQRVEQSHVMGETDLVSETLDDSGFGVIEGNDETGSTYLDLDLGLGFGAETNCLGVENCDFFVSRRVSGSESGESSTVSAAEPFGSSVGYVGFESDSDEDGNALEGIDLQAEDDFRLDQAHDDDTSIRLCWDSLQLDDHRETNEDFEWEEVDDVIDEREVLNMVLVLMRRDPSHYCL</sequence>
<organism evidence="1 2">
    <name type="scientific">Vitis vinifera</name>
    <name type="common">Grape</name>
    <dbReference type="NCBI Taxonomy" id="29760"/>
    <lineage>
        <taxon>Eukaryota</taxon>
        <taxon>Viridiplantae</taxon>
        <taxon>Streptophyta</taxon>
        <taxon>Embryophyta</taxon>
        <taxon>Tracheophyta</taxon>
        <taxon>Spermatophyta</taxon>
        <taxon>Magnoliopsida</taxon>
        <taxon>eudicotyledons</taxon>
        <taxon>Gunneridae</taxon>
        <taxon>Pentapetalae</taxon>
        <taxon>rosids</taxon>
        <taxon>Vitales</taxon>
        <taxon>Vitaceae</taxon>
        <taxon>Viteae</taxon>
        <taxon>Vitis</taxon>
    </lineage>
</organism>
<dbReference type="AlphaFoldDB" id="A0A438JYM1"/>
<comment type="caution">
    <text evidence="1">The sequence shown here is derived from an EMBL/GenBank/DDBJ whole genome shotgun (WGS) entry which is preliminary data.</text>
</comment>
<reference evidence="1 2" key="1">
    <citation type="journal article" date="2018" name="PLoS Genet.">
        <title>Population sequencing reveals clonal diversity and ancestral inbreeding in the grapevine cultivar Chardonnay.</title>
        <authorList>
            <person name="Roach M.J."/>
            <person name="Johnson D.L."/>
            <person name="Bohlmann J."/>
            <person name="van Vuuren H.J."/>
            <person name="Jones S.J."/>
            <person name="Pretorius I.S."/>
            <person name="Schmidt S.A."/>
            <person name="Borneman A.R."/>
        </authorList>
    </citation>
    <scope>NUCLEOTIDE SEQUENCE [LARGE SCALE GENOMIC DNA]</scope>
    <source>
        <strain evidence="2">cv. Chardonnay</strain>
        <tissue evidence="1">Leaf</tissue>
    </source>
</reference>
<dbReference type="Proteomes" id="UP000288805">
    <property type="component" value="Unassembled WGS sequence"/>
</dbReference>
<evidence type="ECO:0000313" key="1">
    <source>
        <dbReference type="EMBL" id="RVX14035.1"/>
    </source>
</evidence>
<dbReference type="EMBL" id="QGNW01000022">
    <property type="protein sequence ID" value="RVX14035.1"/>
    <property type="molecule type" value="Genomic_DNA"/>
</dbReference>
<accession>A0A438JYM1</accession>
<evidence type="ECO:0000313" key="2">
    <source>
        <dbReference type="Proteomes" id="UP000288805"/>
    </source>
</evidence>